<evidence type="ECO:0000313" key="3">
    <source>
        <dbReference type="EMBL" id="GEY29479.1"/>
    </source>
</evidence>
<feature type="region of interest" description="Disordered" evidence="2">
    <location>
        <begin position="68"/>
        <end position="142"/>
    </location>
</feature>
<evidence type="ECO:0000256" key="1">
    <source>
        <dbReference type="SAM" id="Coils"/>
    </source>
</evidence>
<name>A0A699HJP0_TANCI</name>
<dbReference type="EMBL" id="BKCJ010166790">
    <property type="protein sequence ID" value="GEY29479.1"/>
    <property type="molecule type" value="Genomic_DNA"/>
</dbReference>
<reference evidence="3" key="1">
    <citation type="journal article" date="2019" name="Sci. Rep.">
        <title>Draft genome of Tanacetum cinerariifolium, the natural source of mosquito coil.</title>
        <authorList>
            <person name="Yamashiro T."/>
            <person name="Shiraishi A."/>
            <person name="Satake H."/>
            <person name="Nakayama K."/>
        </authorList>
    </citation>
    <scope>NUCLEOTIDE SEQUENCE</scope>
</reference>
<feature type="compositionally biased region" description="Polar residues" evidence="2">
    <location>
        <begin position="17"/>
        <end position="28"/>
    </location>
</feature>
<feature type="region of interest" description="Disordered" evidence="2">
    <location>
        <begin position="285"/>
        <end position="328"/>
    </location>
</feature>
<protein>
    <submittedName>
        <fullName evidence="3">Uncharacterized protein</fullName>
    </submittedName>
</protein>
<feature type="non-terminal residue" evidence="3">
    <location>
        <position position="1"/>
    </location>
</feature>
<proteinExistence type="predicted"/>
<feature type="region of interest" description="Disordered" evidence="2">
    <location>
        <begin position="419"/>
        <end position="443"/>
    </location>
</feature>
<organism evidence="3">
    <name type="scientific">Tanacetum cinerariifolium</name>
    <name type="common">Dalmatian daisy</name>
    <name type="synonym">Chrysanthemum cinerariifolium</name>
    <dbReference type="NCBI Taxonomy" id="118510"/>
    <lineage>
        <taxon>Eukaryota</taxon>
        <taxon>Viridiplantae</taxon>
        <taxon>Streptophyta</taxon>
        <taxon>Embryophyta</taxon>
        <taxon>Tracheophyta</taxon>
        <taxon>Spermatophyta</taxon>
        <taxon>Magnoliopsida</taxon>
        <taxon>eudicotyledons</taxon>
        <taxon>Gunneridae</taxon>
        <taxon>Pentapetalae</taxon>
        <taxon>asterids</taxon>
        <taxon>campanulids</taxon>
        <taxon>Asterales</taxon>
        <taxon>Asteraceae</taxon>
        <taxon>Asteroideae</taxon>
        <taxon>Anthemideae</taxon>
        <taxon>Anthemidinae</taxon>
        <taxon>Tanacetum</taxon>
    </lineage>
</organism>
<sequence length="488" mass="54584">IGEGSANPTDPHHPPTIIQSSTSQPQNTKQHRRPRRKITEVPQPSDPTSVAYEAVNMKIDDSLKRATTTATSLDAEQDRGNISKTQSKATPNEPGSQGTSSGVGPRCQEAMRDTVAQTRSERVSKISNDPLLAGVNTPRSGEDSLKLTKLTELYTKLQQRVLDLETTKTTQALEIDNLKRRVKNIERKRRSRTRRLKRIYKVGLSARVKSSEDKGLGKDDAYKQGRIADIDADEDFYLVNVYKDKDMFGVNDSDVNAVSTATTTTATIDDITLAKALMEIKSAKPKTTTANTRPKAKGLVIHEQKQAPTPTVSSQQPSQVKDKGKGKIVKPEPVKKLSKKDQLKLDKELAFELQAEKEEKERIVREKSQQIEEVNIAWIDVQAKIAADYELAQRLQAEETDLVEESSKKAEAEIIQEGSLKRAEDEIEQERSKKQKVEDDKESEELKKYLKIIPDHGDDVTIDATPLSSKSSTIVNYKIYQEGKKSYF</sequence>
<feature type="region of interest" description="Disordered" evidence="2">
    <location>
        <begin position="1"/>
        <end position="50"/>
    </location>
</feature>
<feature type="coiled-coil region" evidence="1">
    <location>
        <begin position="147"/>
        <end position="195"/>
    </location>
</feature>
<feature type="coiled-coil region" evidence="1">
    <location>
        <begin position="350"/>
        <end position="377"/>
    </location>
</feature>
<comment type="caution">
    <text evidence="3">The sequence shown here is derived from an EMBL/GenBank/DDBJ whole genome shotgun (WGS) entry which is preliminary data.</text>
</comment>
<feature type="compositionally biased region" description="Polar residues" evidence="2">
    <location>
        <begin position="306"/>
        <end position="319"/>
    </location>
</feature>
<accession>A0A699HJP0</accession>
<feature type="compositionally biased region" description="Polar residues" evidence="2">
    <location>
        <begin position="82"/>
        <end position="102"/>
    </location>
</feature>
<keyword evidence="1" id="KW-0175">Coiled coil</keyword>
<evidence type="ECO:0000256" key="2">
    <source>
        <dbReference type="SAM" id="MobiDB-lite"/>
    </source>
</evidence>
<dbReference type="AlphaFoldDB" id="A0A699HJP0"/>
<gene>
    <name evidence="3" type="ORF">Tci_401453</name>
</gene>